<evidence type="ECO:0000313" key="11">
    <source>
        <dbReference type="Proteomes" id="UP001598130"/>
    </source>
</evidence>
<comment type="caution">
    <text evidence="10">The sequence shown here is derived from an EMBL/GenBank/DDBJ whole genome shotgun (WGS) entry which is preliminary data.</text>
</comment>
<evidence type="ECO:0000256" key="3">
    <source>
        <dbReference type="ARBA" id="ARBA00012621"/>
    </source>
</evidence>
<keyword evidence="5 8" id="KW-0808">Transferase</keyword>
<feature type="domain" description="3-deoxy-D-manno-octulosonic-acid transferase N-terminal" evidence="9">
    <location>
        <begin position="38"/>
        <end position="205"/>
    </location>
</feature>
<comment type="pathway">
    <text evidence="2 8">Bacterial outer membrane biogenesis; LPS core biosynthesis.</text>
</comment>
<evidence type="ECO:0000256" key="6">
    <source>
        <dbReference type="ARBA" id="ARBA00031445"/>
    </source>
</evidence>
<dbReference type="EC" id="2.4.99.12" evidence="3 8"/>
<evidence type="ECO:0000256" key="2">
    <source>
        <dbReference type="ARBA" id="ARBA00004713"/>
    </source>
</evidence>
<evidence type="ECO:0000256" key="7">
    <source>
        <dbReference type="ARBA" id="ARBA00049183"/>
    </source>
</evidence>
<comment type="function">
    <text evidence="1 8">Involved in lipopolysaccharide (LPS) biosynthesis. Catalyzes the transfer of 3-deoxy-D-manno-octulosonate (Kdo) residue(s) from CMP-Kdo to lipid IV(A), the tetraacyldisaccharide-1,4'-bisphosphate precursor of lipid A.</text>
</comment>
<accession>A0ABW6CPW7</accession>
<gene>
    <name evidence="10" type="ORF">OCL97_14260</name>
</gene>
<dbReference type="Pfam" id="PF04413">
    <property type="entry name" value="Glycos_transf_N"/>
    <property type="match status" value="1"/>
</dbReference>
<name>A0ABW6CPW7_9CAUL</name>
<comment type="subcellular location">
    <subcellularLocation>
        <location evidence="8">Cell membrane</location>
    </subcellularLocation>
</comment>
<dbReference type="InterPro" id="IPR038107">
    <property type="entry name" value="Glycos_transf_N_sf"/>
</dbReference>
<evidence type="ECO:0000259" key="9">
    <source>
        <dbReference type="Pfam" id="PF04413"/>
    </source>
</evidence>
<dbReference type="SUPFAM" id="SSF53756">
    <property type="entry name" value="UDP-Glycosyltransferase/glycogen phosphorylase"/>
    <property type="match status" value="1"/>
</dbReference>
<dbReference type="PANTHER" id="PTHR42755">
    <property type="entry name" value="3-DEOXY-MANNO-OCTULOSONATE CYTIDYLYLTRANSFERASE"/>
    <property type="match status" value="1"/>
</dbReference>
<evidence type="ECO:0000256" key="4">
    <source>
        <dbReference type="ARBA" id="ARBA00019077"/>
    </source>
</evidence>
<protein>
    <recommendedName>
        <fullName evidence="4 8">3-deoxy-D-manno-octulosonic acid transferase</fullName>
        <shortName evidence="8">Kdo transferase</shortName>
        <ecNumber evidence="3 8">2.4.99.12</ecNumber>
    </recommendedName>
    <alternativeName>
        <fullName evidence="6 8">Lipid IV(A) 3-deoxy-D-manno-octulosonic acid transferase</fullName>
    </alternativeName>
</protein>
<sequence length="420" mass="44983">MRRPLSLQLYAAILRLLEPLARPLLARRAKAGKEDAARLGERLGHANITRPEGRLVWLHGVSVGESMSLLPLVSALKAKRPELVLLVTSGTRTSAELLAKRLPAQVIHQYIPLDAPGAVRRFLDHWEPDLGVLVESELWPNLILGAHERGVKLALLSARMTEGSAQGWAKVPAAAKLVLDAFDLIAPQETETQMRLKRLGARTGQLLNLKTVGEALPVDAAELARLKTAVGDRRVVLAANTHPGEDEIVIEAFRQAGLANTLLVIAPRHPARGEAIAGLLAGFEVARRAAGEPLMAQTTAYVADTLGEMGLLYSLADVVVMGGGFLPGIGGHNPLEPARLEKPILTGPHTFNAASLYADLFAHAAAIEAADSTNLARHLRGLDTYPHIGRRMGEAALAYADRQGEALDQAMGLLEPLLPT</sequence>
<dbReference type="InterPro" id="IPR039901">
    <property type="entry name" value="Kdotransferase"/>
</dbReference>
<comment type="catalytic activity">
    <reaction evidence="7 8">
        <text>lipid IVA (E. coli) + CMP-3-deoxy-beta-D-manno-octulosonate = alpha-Kdo-(2-&gt;6)-lipid IVA (E. coli) + CMP + H(+)</text>
        <dbReference type="Rhea" id="RHEA:28066"/>
        <dbReference type="ChEBI" id="CHEBI:15378"/>
        <dbReference type="ChEBI" id="CHEBI:58603"/>
        <dbReference type="ChEBI" id="CHEBI:60364"/>
        <dbReference type="ChEBI" id="CHEBI:60377"/>
        <dbReference type="ChEBI" id="CHEBI:85987"/>
        <dbReference type="EC" id="2.4.99.12"/>
    </reaction>
</comment>
<dbReference type="Gene3D" id="3.40.50.11720">
    <property type="entry name" value="3-Deoxy-D-manno-octulosonic-acid transferase, N-terminal domain"/>
    <property type="match status" value="1"/>
</dbReference>
<dbReference type="RefSeq" id="WP_377370601.1">
    <property type="nucleotide sequence ID" value="NZ_JAOTJD010000027.1"/>
</dbReference>
<reference evidence="10 11" key="1">
    <citation type="submission" date="2022-09" db="EMBL/GenBank/DDBJ databases">
        <title>New species of Phenylobacterium.</title>
        <authorList>
            <person name="Mieszkin S."/>
        </authorList>
    </citation>
    <scope>NUCLEOTIDE SEQUENCE [LARGE SCALE GENOMIC DNA]</scope>
    <source>
        <strain evidence="10 11">HK31-G</strain>
    </source>
</reference>
<keyword evidence="8" id="KW-1003">Cell membrane</keyword>
<dbReference type="GO" id="GO:0016740">
    <property type="term" value="F:transferase activity"/>
    <property type="evidence" value="ECO:0007669"/>
    <property type="project" value="UniProtKB-KW"/>
</dbReference>
<keyword evidence="8" id="KW-0448">Lipopolysaccharide biosynthesis</keyword>
<evidence type="ECO:0000256" key="5">
    <source>
        <dbReference type="ARBA" id="ARBA00022679"/>
    </source>
</evidence>
<comment type="similarity">
    <text evidence="8">Belongs to the glycosyltransferase group 1 family.</text>
</comment>
<dbReference type="EMBL" id="JAOTJD010000027">
    <property type="protein sequence ID" value="MFD3265120.1"/>
    <property type="molecule type" value="Genomic_DNA"/>
</dbReference>
<dbReference type="Proteomes" id="UP001598130">
    <property type="component" value="Unassembled WGS sequence"/>
</dbReference>
<dbReference type="PANTHER" id="PTHR42755:SF1">
    <property type="entry name" value="3-DEOXY-D-MANNO-OCTULOSONIC ACID TRANSFERASE, MITOCHONDRIAL-RELATED"/>
    <property type="match status" value="1"/>
</dbReference>
<keyword evidence="11" id="KW-1185">Reference proteome</keyword>
<evidence type="ECO:0000256" key="1">
    <source>
        <dbReference type="ARBA" id="ARBA00003394"/>
    </source>
</evidence>
<evidence type="ECO:0000256" key="8">
    <source>
        <dbReference type="RuleBase" id="RU365103"/>
    </source>
</evidence>
<keyword evidence="8" id="KW-0472">Membrane</keyword>
<dbReference type="InterPro" id="IPR007507">
    <property type="entry name" value="Glycos_transf_N"/>
</dbReference>
<evidence type="ECO:0000313" key="10">
    <source>
        <dbReference type="EMBL" id="MFD3265120.1"/>
    </source>
</evidence>
<proteinExistence type="inferred from homology"/>
<dbReference type="Gene3D" id="3.40.50.2000">
    <property type="entry name" value="Glycogen Phosphorylase B"/>
    <property type="match status" value="1"/>
</dbReference>
<organism evidence="10 11">
    <name type="scientific">Phenylobacterium ferrooxidans</name>
    <dbReference type="NCBI Taxonomy" id="2982689"/>
    <lineage>
        <taxon>Bacteria</taxon>
        <taxon>Pseudomonadati</taxon>
        <taxon>Pseudomonadota</taxon>
        <taxon>Alphaproteobacteria</taxon>
        <taxon>Caulobacterales</taxon>
        <taxon>Caulobacteraceae</taxon>
        <taxon>Phenylobacterium</taxon>
    </lineage>
</organism>